<feature type="domain" description="Reverse transcriptase Ty1/copia-type" evidence="2">
    <location>
        <begin position="420"/>
        <end position="637"/>
    </location>
</feature>
<dbReference type="CDD" id="cd09272">
    <property type="entry name" value="RNase_HI_RT_Ty1"/>
    <property type="match status" value="1"/>
</dbReference>
<evidence type="ECO:0000313" key="4">
    <source>
        <dbReference type="EMBL" id="GKV16409.1"/>
    </source>
</evidence>
<dbReference type="Pfam" id="PF13976">
    <property type="entry name" value="gag_pre-integrs"/>
    <property type="match status" value="1"/>
</dbReference>
<evidence type="ECO:0000259" key="2">
    <source>
        <dbReference type="Pfam" id="PF07727"/>
    </source>
</evidence>
<dbReference type="PANTHER" id="PTHR11439:SF461">
    <property type="entry name" value="OS10G0432200 PROTEIN"/>
    <property type="match status" value="1"/>
</dbReference>
<accession>A0AAV5JYI2</accession>
<evidence type="ECO:0000259" key="3">
    <source>
        <dbReference type="Pfam" id="PF13976"/>
    </source>
</evidence>
<sequence>MSFERIVTHPATATVAKEVIEQPNVNLESLKQVILNLFNAPTALSTAPGTKPWYFDSGYCNHMSSITAHFSSMSPNNSFPDIYSADGSPMNDPRTGQLLGTGRKVGRLFELNYLHISDNKMDTPSFPNDRFIKTLLCAIELESLQIPYQQIFQVYAATNISPLHLWHSRLGHTFVGKLRPLISRGLLGSVLNESVHCVSCQSAKQPALSFSSSHSHSTAPFDLVHSNVWGPSPTPTMGERFWGEAALTAAYLINRIPSSVLNNQSPYECLHGILPAYNLLKEHTMFSSLSNFKVSSSHQPPFFTNPSIELFPSDSNAGTSDKLYNASPHAPTSFVKDDLPTGNALDNFEPSSTSSSTNELVVPSSSHPTRVRKPPNYLRDYHCFPAITSLHEPQSYQEASSNPLWQQAMQDELQALKNTHTWDLVDLPAEKSLIGCKWVYKIKTRSDGSVEHYKVRLVAKGFTQEYGIDYEETFSPVARLTSVRSLLAIAAIQRWKLFQMDVKNAFLNGDLEEKVYMKPPPGLHHPPNKVCQLRRALYGLKQSPRAWYAKFSATVSEFGFTSSPHDIALFIRKTARGMVLLLLYVDDMIIIGDDVAGVEELKQSLSQKFEMKDLGVLSYFLGLEVTSSDDGYLLSQIKSTTGYYLFLGNSLISWQSKKQAIPSRSSTEAEYRALGDTTSELLSLRWLLEDMGIPQPSSTDLYCDNQSSMKIAHNDVFHERTKHIEVDCHFICHHVAQGTVHLVSIGSADQPADLFTKAHFPGRFRTLLSKLKLVSSQPP</sequence>
<evidence type="ECO:0000313" key="5">
    <source>
        <dbReference type="Proteomes" id="UP001054252"/>
    </source>
</evidence>
<dbReference type="Pfam" id="PF07727">
    <property type="entry name" value="RVT_2"/>
    <property type="match status" value="1"/>
</dbReference>
<comment type="caution">
    <text evidence="4">The sequence shown here is derived from an EMBL/GenBank/DDBJ whole genome shotgun (WGS) entry which is preliminary data.</text>
</comment>
<reference evidence="4 5" key="1">
    <citation type="journal article" date="2021" name="Commun. Biol.">
        <title>The genome of Shorea leprosula (Dipterocarpaceae) highlights the ecological relevance of drought in aseasonal tropical rainforests.</title>
        <authorList>
            <person name="Ng K.K.S."/>
            <person name="Kobayashi M.J."/>
            <person name="Fawcett J.A."/>
            <person name="Hatakeyama M."/>
            <person name="Paape T."/>
            <person name="Ng C.H."/>
            <person name="Ang C.C."/>
            <person name="Tnah L.H."/>
            <person name="Lee C.T."/>
            <person name="Nishiyama T."/>
            <person name="Sese J."/>
            <person name="O'Brien M.J."/>
            <person name="Copetti D."/>
            <person name="Mohd Noor M.I."/>
            <person name="Ong R.C."/>
            <person name="Putra M."/>
            <person name="Sireger I.Z."/>
            <person name="Indrioko S."/>
            <person name="Kosugi Y."/>
            <person name="Izuno A."/>
            <person name="Isagi Y."/>
            <person name="Lee S.L."/>
            <person name="Shimizu K.K."/>
        </authorList>
    </citation>
    <scope>NUCLEOTIDE SEQUENCE [LARGE SCALE GENOMIC DNA]</scope>
    <source>
        <strain evidence="4">214</strain>
    </source>
</reference>
<dbReference type="EMBL" id="BPVZ01000045">
    <property type="protein sequence ID" value="GKV16409.1"/>
    <property type="molecule type" value="Genomic_DNA"/>
</dbReference>
<dbReference type="PANTHER" id="PTHR11439">
    <property type="entry name" value="GAG-POL-RELATED RETROTRANSPOSON"/>
    <property type="match status" value="1"/>
</dbReference>
<feature type="domain" description="GAG-pre-integrase" evidence="3">
    <location>
        <begin position="156"/>
        <end position="205"/>
    </location>
</feature>
<feature type="region of interest" description="Disordered" evidence="1">
    <location>
        <begin position="329"/>
        <end position="372"/>
    </location>
</feature>
<dbReference type="Proteomes" id="UP001054252">
    <property type="component" value="Unassembled WGS sequence"/>
</dbReference>
<keyword evidence="5" id="KW-1185">Reference proteome</keyword>
<evidence type="ECO:0008006" key="6">
    <source>
        <dbReference type="Google" id="ProtNLM"/>
    </source>
</evidence>
<gene>
    <name evidence="4" type="ORF">SLEP1_g27056</name>
</gene>
<dbReference type="InterPro" id="IPR013103">
    <property type="entry name" value="RVT_2"/>
</dbReference>
<dbReference type="InterPro" id="IPR025724">
    <property type="entry name" value="GAG-pre-integrase_dom"/>
</dbReference>
<name>A0AAV5JYI2_9ROSI</name>
<dbReference type="AlphaFoldDB" id="A0AAV5JYI2"/>
<dbReference type="InterPro" id="IPR043502">
    <property type="entry name" value="DNA/RNA_pol_sf"/>
</dbReference>
<organism evidence="4 5">
    <name type="scientific">Rubroshorea leprosula</name>
    <dbReference type="NCBI Taxonomy" id="152421"/>
    <lineage>
        <taxon>Eukaryota</taxon>
        <taxon>Viridiplantae</taxon>
        <taxon>Streptophyta</taxon>
        <taxon>Embryophyta</taxon>
        <taxon>Tracheophyta</taxon>
        <taxon>Spermatophyta</taxon>
        <taxon>Magnoliopsida</taxon>
        <taxon>eudicotyledons</taxon>
        <taxon>Gunneridae</taxon>
        <taxon>Pentapetalae</taxon>
        <taxon>rosids</taxon>
        <taxon>malvids</taxon>
        <taxon>Malvales</taxon>
        <taxon>Dipterocarpaceae</taxon>
        <taxon>Rubroshorea</taxon>
    </lineage>
</organism>
<evidence type="ECO:0000256" key="1">
    <source>
        <dbReference type="SAM" id="MobiDB-lite"/>
    </source>
</evidence>
<protein>
    <recommendedName>
        <fullName evidence="6">Reverse transcriptase Ty1/copia-type domain-containing protein</fullName>
    </recommendedName>
</protein>
<feature type="compositionally biased region" description="Polar residues" evidence="1">
    <location>
        <begin position="349"/>
        <end position="368"/>
    </location>
</feature>
<proteinExistence type="predicted"/>
<dbReference type="SUPFAM" id="SSF56672">
    <property type="entry name" value="DNA/RNA polymerases"/>
    <property type="match status" value="1"/>
</dbReference>